<dbReference type="AlphaFoldDB" id="A0A4Y2SI29"/>
<evidence type="ECO:0000313" key="2">
    <source>
        <dbReference type="Proteomes" id="UP000499080"/>
    </source>
</evidence>
<dbReference type="EMBL" id="BGPR01022036">
    <property type="protein sequence ID" value="GBN87904.1"/>
    <property type="molecule type" value="Genomic_DNA"/>
</dbReference>
<gene>
    <name evidence="1" type="ORF">AVEN_154155_1</name>
</gene>
<protein>
    <submittedName>
        <fullName evidence="1">Uncharacterized protein</fullName>
    </submittedName>
</protein>
<sequence>MATRGKRKRVVVSMKLRLDADDDGDDIFENTTSLISDTDGMKALEAASCYAEQQSSASAIDVMLIKKTGNYTTSCRISRLLQKKLTHFFNASEPVPGGLKLPFNSGEDRSEAVPGGLKLSLNSDEDRSETVPGAYRHSVLEQSTIVTLEGSDWTSESDFACLFTSDHALTESFN</sequence>
<dbReference type="Proteomes" id="UP000499080">
    <property type="component" value="Unassembled WGS sequence"/>
</dbReference>
<accession>A0A4Y2SI29</accession>
<keyword evidence="2" id="KW-1185">Reference proteome</keyword>
<evidence type="ECO:0000313" key="1">
    <source>
        <dbReference type="EMBL" id="GBN87904.1"/>
    </source>
</evidence>
<name>A0A4Y2SI29_ARAVE</name>
<proteinExistence type="predicted"/>
<comment type="caution">
    <text evidence="1">The sequence shown here is derived from an EMBL/GenBank/DDBJ whole genome shotgun (WGS) entry which is preliminary data.</text>
</comment>
<reference evidence="1 2" key="1">
    <citation type="journal article" date="2019" name="Sci. Rep.">
        <title>Orb-weaving spider Araneus ventricosus genome elucidates the spidroin gene catalogue.</title>
        <authorList>
            <person name="Kono N."/>
            <person name="Nakamura H."/>
            <person name="Ohtoshi R."/>
            <person name="Moran D.A.P."/>
            <person name="Shinohara A."/>
            <person name="Yoshida Y."/>
            <person name="Fujiwara M."/>
            <person name="Mori M."/>
            <person name="Tomita M."/>
            <person name="Arakawa K."/>
        </authorList>
    </citation>
    <scope>NUCLEOTIDE SEQUENCE [LARGE SCALE GENOMIC DNA]</scope>
</reference>
<organism evidence="1 2">
    <name type="scientific">Araneus ventricosus</name>
    <name type="common">Orbweaver spider</name>
    <name type="synonym">Epeira ventricosa</name>
    <dbReference type="NCBI Taxonomy" id="182803"/>
    <lineage>
        <taxon>Eukaryota</taxon>
        <taxon>Metazoa</taxon>
        <taxon>Ecdysozoa</taxon>
        <taxon>Arthropoda</taxon>
        <taxon>Chelicerata</taxon>
        <taxon>Arachnida</taxon>
        <taxon>Araneae</taxon>
        <taxon>Araneomorphae</taxon>
        <taxon>Entelegynae</taxon>
        <taxon>Araneoidea</taxon>
        <taxon>Araneidae</taxon>
        <taxon>Araneus</taxon>
    </lineage>
</organism>